<gene>
    <name evidence="6" type="ORF">PHET_01836</name>
</gene>
<keyword evidence="7" id="KW-1185">Reference proteome</keyword>
<dbReference type="PANTHER" id="PTHR13848">
    <property type="entry name" value="PROTEIN YIPPEE-LIKE CG15309-RELATED"/>
    <property type="match status" value="1"/>
</dbReference>
<dbReference type="EMBL" id="LUCH01000653">
    <property type="protein sequence ID" value="KAF5404626.1"/>
    <property type="molecule type" value="Genomic_DNA"/>
</dbReference>
<name>A0A8J4TM66_9TREM</name>
<comment type="similarity">
    <text evidence="1 4">Belongs to the yippee family.</text>
</comment>
<keyword evidence="3" id="KW-0862">Zinc</keyword>
<dbReference type="PROSITE" id="PS51792">
    <property type="entry name" value="YIPPEE"/>
    <property type="match status" value="1"/>
</dbReference>
<protein>
    <recommendedName>
        <fullName evidence="4">Protein yippee-like</fullName>
    </recommendedName>
</protein>
<dbReference type="InterPro" id="IPR039058">
    <property type="entry name" value="Yippee_fam"/>
</dbReference>
<evidence type="ECO:0000256" key="2">
    <source>
        <dbReference type="ARBA" id="ARBA00022723"/>
    </source>
</evidence>
<dbReference type="InterPro" id="IPR004910">
    <property type="entry name" value="Yippee/Mis18/Cereblon"/>
</dbReference>
<evidence type="ECO:0000256" key="3">
    <source>
        <dbReference type="ARBA" id="ARBA00022833"/>
    </source>
</evidence>
<reference evidence="6" key="1">
    <citation type="submission" date="2019-05" db="EMBL/GenBank/DDBJ databases">
        <title>Annotation for the trematode Paragonimus heterotremus.</title>
        <authorList>
            <person name="Choi Y.-J."/>
        </authorList>
    </citation>
    <scope>NUCLEOTIDE SEQUENCE</scope>
    <source>
        <strain evidence="6">LC</strain>
    </source>
</reference>
<evidence type="ECO:0000313" key="6">
    <source>
        <dbReference type="EMBL" id="KAF5404626.1"/>
    </source>
</evidence>
<dbReference type="GO" id="GO:0046872">
    <property type="term" value="F:metal ion binding"/>
    <property type="evidence" value="ECO:0007669"/>
    <property type="project" value="UniProtKB-KW"/>
</dbReference>
<proteinExistence type="inferred from homology"/>
<evidence type="ECO:0000259" key="5">
    <source>
        <dbReference type="PROSITE" id="PS51792"/>
    </source>
</evidence>
<keyword evidence="2" id="KW-0479">Metal-binding</keyword>
<dbReference type="Proteomes" id="UP000748531">
    <property type="component" value="Unassembled WGS sequence"/>
</dbReference>
<comment type="caution">
    <text evidence="6">The sequence shown here is derived from an EMBL/GenBank/DDBJ whole genome shotgun (WGS) entry which is preliminary data.</text>
</comment>
<feature type="domain" description="Yippee" evidence="5">
    <location>
        <begin position="49"/>
        <end position="146"/>
    </location>
</feature>
<dbReference type="Pfam" id="PF03226">
    <property type="entry name" value="Yippee-Mis18"/>
    <property type="match status" value="1"/>
</dbReference>
<sequence length="162" mass="18237">MIIGITCDFLSWTFGMVKTFQVYLGAQGTSSSRSASSNSSCSNGSDDDRTYSCVHCRAHLARHQDLISKSFQGSQGRAYLFDTVVNVSCGKPEERLLLTGLHSVADIFCDCCHTVLGWKYEQAYEISQKYKEGKYIIELAHLIKDNGWDWGIVELDQRGRLY</sequence>
<accession>A0A8J4TM66</accession>
<evidence type="ECO:0000256" key="4">
    <source>
        <dbReference type="RuleBase" id="RU110713"/>
    </source>
</evidence>
<evidence type="ECO:0000256" key="1">
    <source>
        <dbReference type="ARBA" id="ARBA00005613"/>
    </source>
</evidence>
<dbReference type="InterPro" id="IPR034751">
    <property type="entry name" value="Yippee"/>
</dbReference>
<evidence type="ECO:0000313" key="7">
    <source>
        <dbReference type="Proteomes" id="UP000748531"/>
    </source>
</evidence>
<organism evidence="6 7">
    <name type="scientific">Paragonimus heterotremus</name>
    <dbReference type="NCBI Taxonomy" id="100268"/>
    <lineage>
        <taxon>Eukaryota</taxon>
        <taxon>Metazoa</taxon>
        <taxon>Spiralia</taxon>
        <taxon>Lophotrochozoa</taxon>
        <taxon>Platyhelminthes</taxon>
        <taxon>Trematoda</taxon>
        <taxon>Digenea</taxon>
        <taxon>Plagiorchiida</taxon>
        <taxon>Troglotremata</taxon>
        <taxon>Troglotrematidae</taxon>
        <taxon>Paragonimus</taxon>
    </lineage>
</organism>
<dbReference type="AlphaFoldDB" id="A0A8J4TM66"/>
<dbReference type="OrthoDB" id="6407410at2759"/>